<sequence length="115" mass="14308">MLIMHSDFFRYESWYRDYQFFNGYSIPNPRAVLDLYRSQNRQERLLNNVWAEYKFLQDFTLRVSYTTDNYNTNLYEYTPTFNYVPVSDQKPNKLITRDSRNRNYIWDNTLSWKNH</sequence>
<reference evidence="1 2" key="1">
    <citation type="submission" date="2018-12" db="EMBL/GenBank/DDBJ databases">
        <title>Draft Genome Sequence of Chryseobacterium arthrosphaerae strain ED882-96 Isolated from the Blood of a Patient with Liver Cirrhosis in Taiwan.</title>
        <authorList>
            <person name="Lin J.-N."/>
            <person name="Lai C.-H."/>
            <person name="Yang C.-H."/>
            <person name="Huang Y.-H."/>
        </authorList>
    </citation>
    <scope>NUCLEOTIDE SEQUENCE [LARGE SCALE GENOMIC DNA]</scope>
    <source>
        <strain evidence="1 2">ED882-96</strain>
    </source>
</reference>
<dbReference type="AlphaFoldDB" id="A0A432DYC7"/>
<organism evidence="1 2">
    <name type="scientific">Chryseobacterium arthrosphaerae</name>
    <dbReference type="NCBI Taxonomy" id="651561"/>
    <lineage>
        <taxon>Bacteria</taxon>
        <taxon>Pseudomonadati</taxon>
        <taxon>Bacteroidota</taxon>
        <taxon>Flavobacteriia</taxon>
        <taxon>Flavobacteriales</taxon>
        <taxon>Weeksellaceae</taxon>
        <taxon>Chryseobacterium group</taxon>
        <taxon>Chryseobacterium</taxon>
    </lineage>
</organism>
<proteinExistence type="predicted"/>
<dbReference type="EMBL" id="RYFC01000001">
    <property type="protein sequence ID" value="RTZ49263.1"/>
    <property type="molecule type" value="Genomic_DNA"/>
</dbReference>
<evidence type="ECO:0008006" key="3">
    <source>
        <dbReference type="Google" id="ProtNLM"/>
    </source>
</evidence>
<gene>
    <name evidence="1" type="ORF">EJ377_00670</name>
</gene>
<name>A0A432DYC7_9FLAO</name>
<dbReference type="Proteomes" id="UP000276953">
    <property type="component" value="Unassembled WGS sequence"/>
</dbReference>
<comment type="caution">
    <text evidence="1">The sequence shown here is derived from an EMBL/GenBank/DDBJ whole genome shotgun (WGS) entry which is preliminary data.</text>
</comment>
<protein>
    <recommendedName>
        <fullName evidence="3">Outer membrane protein beta-barrel domain-containing protein</fullName>
    </recommendedName>
</protein>
<evidence type="ECO:0000313" key="1">
    <source>
        <dbReference type="EMBL" id="RTZ49263.1"/>
    </source>
</evidence>
<accession>A0A432DYC7</accession>
<evidence type="ECO:0000313" key="2">
    <source>
        <dbReference type="Proteomes" id="UP000276953"/>
    </source>
</evidence>